<accession>A0A3N0BSC8</accession>
<dbReference type="CDD" id="cd07381">
    <property type="entry name" value="MPP_CapA"/>
    <property type="match status" value="1"/>
</dbReference>
<keyword evidence="4" id="KW-1185">Reference proteome</keyword>
<dbReference type="PROSITE" id="PS51257">
    <property type="entry name" value="PROKAR_LIPOPROTEIN"/>
    <property type="match status" value="1"/>
</dbReference>
<dbReference type="InterPro" id="IPR052169">
    <property type="entry name" value="CW_Biosynth-Accessory"/>
</dbReference>
<evidence type="ECO:0000259" key="2">
    <source>
        <dbReference type="SMART" id="SM00854"/>
    </source>
</evidence>
<dbReference type="OrthoDB" id="9810718at2"/>
<dbReference type="Gene3D" id="3.60.21.10">
    <property type="match status" value="1"/>
</dbReference>
<protein>
    <submittedName>
        <fullName evidence="3">CapA family protein</fullName>
    </submittedName>
</protein>
<evidence type="ECO:0000256" key="1">
    <source>
        <dbReference type="ARBA" id="ARBA00005662"/>
    </source>
</evidence>
<dbReference type="InterPro" id="IPR029052">
    <property type="entry name" value="Metallo-depent_PP-like"/>
</dbReference>
<evidence type="ECO:0000313" key="3">
    <source>
        <dbReference type="EMBL" id="RNL52027.1"/>
    </source>
</evidence>
<dbReference type="PANTHER" id="PTHR33393:SF13">
    <property type="entry name" value="PGA BIOSYNTHESIS PROTEIN CAPA"/>
    <property type="match status" value="1"/>
</dbReference>
<comment type="caution">
    <text evidence="3">The sequence shown here is derived from an EMBL/GenBank/DDBJ whole genome shotgun (WGS) entry which is preliminary data.</text>
</comment>
<dbReference type="RefSeq" id="WP_123256024.1">
    <property type="nucleotide sequence ID" value="NZ_RBED01000114.1"/>
</dbReference>
<dbReference type="Proteomes" id="UP000273807">
    <property type="component" value="Unassembled WGS sequence"/>
</dbReference>
<name>A0A3N0BSC8_9MICC</name>
<dbReference type="PANTHER" id="PTHR33393">
    <property type="entry name" value="POLYGLUTAMINE SYNTHESIS ACCESSORY PROTEIN RV0574C-RELATED"/>
    <property type="match status" value="1"/>
</dbReference>
<comment type="similarity">
    <text evidence="1">Belongs to the CapA family.</text>
</comment>
<dbReference type="EMBL" id="RBED01000114">
    <property type="protein sequence ID" value="RNL52027.1"/>
    <property type="molecule type" value="Genomic_DNA"/>
</dbReference>
<dbReference type="InterPro" id="IPR019079">
    <property type="entry name" value="Capsule_synth_CapA"/>
</dbReference>
<sequence>MRLGSGKLRARAAAGCAASVLIVAGSGCGLLPGQEPAGSTPAAAPTAPVISPVPAPPPTPIPTPTPTPGKGPGCAAVRCTSVLVTGDMLVHAQLWQQAREDAAATGAQGMDFVPLLEGQRRYVAGSDLAICHLETPVAGPGGPFSAYPSFNVPPQIIPAARDLGYQACTTASNHTIDQGTAGLVRTLDALDAAGMKHTGSYRTEAEAQGVLILDTDAARIALVSATYGLNGLRPEAGWQVDLLDAPAMIAKARTARALGADIVLGAMHAGDEYSSAPNAQQQDVARALADSGEFSLVYGHHSHSVLPIESYNGTWIVYGLGNGITELSPWYTVNNEGLLVRVQFRQDDAGNWTAGDLAWAPSVMVRNPYRWCSVAADALQGPCAGAAADAATRQRTRAAVESMGAAGAGAHELLISREP</sequence>
<reference evidence="3 4" key="1">
    <citation type="submission" date="2018-10" db="EMBL/GenBank/DDBJ databases">
        <title>Genome sequencing of Arthrobacter oryzae TNB02.</title>
        <authorList>
            <person name="Cho Y.-J."/>
            <person name="Cho A."/>
            <person name="Kim O.-S."/>
        </authorList>
    </citation>
    <scope>NUCLEOTIDE SEQUENCE [LARGE SCALE GENOMIC DNA]</scope>
    <source>
        <strain evidence="3 4">TNB02</strain>
    </source>
</reference>
<dbReference type="AlphaFoldDB" id="A0A3N0BSC8"/>
<proteinExistence type="inferred from homology"/>
<gene>
    <name evidence="3" type="ORF">D7003_13915</name>
</gene>
<evidence type="ECO:0000313" key="4">
    <source>
        <dbReference type="Proteomes" id="UP000273807"/>
    </source>
</evidence>
<organism evidence="3 4">
    <name type="scientific">Arthrobacter oryzae</name>
    <dbReference type="NCBI Taxonomy" id="409290"/>
    <lineage>
        <taxon>Bacteria</taxon>
        <taxon>Bacillati</taxon>
        <taxon>Actinomycetota</taxon>
        <taxon>Actinomycetes</taxon>
        <taxon>Micrococcales</taxon>
        <taxon>Micrococcaceae</taxon>
        <taxon>Arthrobacter</taxon>
    </lineage>
</organism>
<dbReference type="Pfam" id="PF09587">
    <property type="entry name" value="PGA_cap"/>
    <property type="match status" value="1"/>
</dbReference>
<dbReference type="SUPFAM" id="SSF56300">
    <property type="entry name" value="Metallo-dependent phosphatases"/>
    <property type="match status" value="1"/>
</dbReference>
<dbReference type="SMART" id="SM00854">
    <property type="entry name" value="PGA_cap"/>
    <property type="match status" value="1"/>
</dbReference>
<feature type="domain" description="Capsule synthesis protein CapA" evidence="2">
    <location>
        <begin position="81"/>
        <end position="327"/>
    </location>
</feature>